<feature type="transmembrane region" description="Helical" evidence="8">
    <location>
        <begin position="624"/>
        <end position="649"/>
    </location>
</feature>
<dbReference type="Pfam" id="PF23122">
    <property type="entry name" value="C2_ITFG1"/>
    <property type="match status" value="1"/>
</dbReference>
<keyword evidence="3 8" id="KW-0812">Transmembrane</keyword>
<feature type="domain" description="T-cell immunomodulatory protein TIP C2" evidence="10">
    <location>
        <begin position="517"/>
        <end position="618"/>
    </location>
</feature>
<evidence type="ECO:0000256" key="8">
    <source>
        <dbReference type="SAM" id="Phobius"/>
    </source>
</evidence>
<gene>
    <name evidence="11" type="ORF">BCR43DRAFT_481297</name>
</gene>
<dbReference type="InParanoid" id="A0A1X2HRS6"/>
<dbReference type="PANTHER" id="PTHR13412:SF0">
    <property type="entry name" value="T-CELL IMMUNOMODULATORY PROTEIN"/>
    <property type="match status" value="1"/>
</dbReference>
<sequence length="670" mass="73408">MAKALLRLAVIVLSVLSSTVSAQSFQYAQRFPQNKLYSLSPPSIGLGDVDGTIAAFGDFNGDKYTDVFVLSSDQTTLSVYSWHHQNFTFIPPSSGQRLVEHNFVITNVVPGDFNYDGRLDVLLMGQKDPVHSSAGEIMMHLYTGTANNTFDPTYISIPSAKGSLPMVLDIDGDMKLDLLGYSWNGDGELSIWKNIADLSANQSSIYNVTSAADLLPQTDTNKCTWANPHSNAVVDLNGDCLGDLVFVCQNPNGGQPSLQIWTNEREAGFNLTREAVLPHGAGPLSFADMDGDGSADIIFPVHDGSRQQIHVVYNQQMGLCSKSQETNGDDPTCRKAQNLCVADPMFDFDFSHPNSQNYVVFELDEYLSPGETILLSDTTFKGSWPTAVHPGDYNLDGYPDLLVTTNKRVLLLESTLCTFQLCSAGGTNTSKRTFSVVSKGTQDLTRIANPTQAAFFDIDEDGSLDILVLSAKGSGASRTPHFVINNFFNDAFFLKGLVLNGVCGNNCPAEAGLTQKPYGVSYAGATLKFTVLDTSGTKRAHLVSQLSQSAYMPLQTPYCLIGLGRTNNYVEEMFAGVSRRQEQNYLFYEGVIPNSQLIFIPYQPSDVHDTSTWKVELYVQPGDYVPWVLASLIGAACILGVVVGVLYWMEKREDEQERRKALHIINFDAL</sequence>
<comment type="similarity">
    <text evidence="2">Belongs to the TIP family.</text>
</comment>
<keyword evidence="12" id="KW-1185">Reference proteome</keyword>
<dbReference type="InterPro" id="IPR057089">
    <property type="entry name" value="C2_TIP"/>
</dbReference>
<feature type="chain" id="PRO_5010869878" description="T-cell immunomodulatory protein TIP C2 domain-containing protein" evidence="9">
    <location>
        <begin position="23"/>
        <end position="670"/>
    </location>
</feature>
<dbReference type="InterPro" id="IPR013517">
    <property type="entry name" value="FG-GAP"/>
</dbReference>
<proteinExistence type="inferred from homology"/>
<keyword evidence="4 9" id="KW-0732">Signal</keyword>
<protein>
    <recommendedName>
        <fullName evidence="10">T-cell immunomodulatory protein TIP C2 domain-containing protein</fullName>
    </recommendedName>
</protein>
<dbReference type="InterPro" id="IPR028994">
    <property type="entry name" value="Integrin_alpha_N"/>
</dbReference>
<evidence type="ECO:0000256" key="2">
    <source>
        <dbReference type="ARBA" id="ARBA00006496"/>
    </source>
</evidence>
<dbReference type="AlphaFoldDB" id="A0A1X2HRS6"/>
<dbReference type="OrthoDB" id="10022113at2759"/>
<evidence type="ECO:0000256" key="7">
    <source>
        <dbReference type="ARBA" id="ARBA00023180"/>
    </source>
</evidence>
<dbReference type="Gene3D" id="2.130.10.130">
    <property type="entry name" value="Integrin alpha, N-terminal"/>
    <property type="match status" value="2"/>
</dbReference>
<evidence type="ECO:0000259" key="10">
    <source>
        <dbReference type="Pfam" id="PF23122"/>
    </source>
</evidence>
<reference evidence="11 12" key="1">
    <citation type="submission" date="2016-07" db="EMBL/GenBank/DDBJ databases">
        <title>Pervasive Adenine N6-methylation of Active Genes in Fungi.</title>
        <authorList>
            <consortium name="DOE Joint Genome Institute"/>
            <person name="Mondo S.J."/>
            <person name="Dannebaum R.O."/>
            <person name="Kuo R.C."/>
            <person name="Labutti K."/>
            <person name="Haridas S."/>
            <person name="Kuo A."/>
            <person name="Salamov A."/>
            <person name="Ahrendt S.R."/>
            <person name="Lipzen A."/>
            <person name="Sullivan W."/>
            <person name="Andreopoulos W.B."/>
            <person name="Clum A."/>
            <person name="Lindquist E."/>
            <person name="Daum C."/>
            <person name="Ramamoorthy G.K."/>
            <person name="Gryganskyi A."/>
            <person name="Culley D."/>
            <person name="Magnuson J.K."/>
            <person name="James T.Y."/>
            <person name="O'Malley M.A."/>
            <person name="Stajich J.E."/>
            <person name="Spatafora J.W."/>
            <person name="Visel A."/>
            <person name="Grigoriev I.V."/>
        </authorList>
    </citation>
    <scope>NUCLEOTIDE SEQUENCE [LARGE SCALE GENOMIC DNA]</scope>
    <source>
        <strain evidence="11 12">NRRL 2496</strain>
    </source>
</reference>
<evidence type="ECO:0000256" key="6">
    <source>
        <dbReference type="ARBA" id="ARBA00023136"/>
    </source>
</evidence>
<evidence type="ECO:0000256" key="3">
    <source>
        <dbReference type="ARBA" id="ARBA00022692"/>
    </source>
</evidence>
<evidence type="ECO:0000256" key="9">
    <source>
        <dbReference type="SAM" id="SignalP"/>
    </source>
</evidence>
<dbReference type="OMA" id="PGDWIPW"/>
<dbReference type="SUPFAM" id="SSF69318">
    <property type="entry name" value="Integrin alpha N-terminal domain"/>
    <property type="match status" value="1"/>
</dbReference>
<name>A0A1X2HRS6_SYNRA</name>
<dbReference type="GO" id="GO:0005886">
    <property type="term" value="C:plasma membrane"/>
    <property type="evidence" value="ECO:0007669"/>
    <property type="project" value="TreeGrafter"/>
</dbReference>
<dbReference type="EMBL" id="MCGN01000001">
    <property type="protein sequence ID" value="ORZ02282.1"/>
    <property type="molecule type" value="Genomic_DNA"/>
</dbReference>
<keyword evidence="6 8" id="KW-0472">Membrane</keyword>
<comment type="subcellular location">
    <subcellularLocation>
        <location evidence="1">Membrane</location>
        <topology evidence="1">Single-pass type I membrane protein</topology>
    </subcellularLocation>
</comment>
<dbReference type="Proteomes" id="UP000242180">
    <property type="component" value="Unassembled WGS sequence"/>
</dbReference>
<organism evidence="11 12">
    <name type="scientific">Syncephalastrum racemosum</name>
    <name type="common">Filamentous fungus</name>
    <dbReference type="NCBI Taxonomy" id="13706"/>
    <lineage>
        <taxon>Eukaryota</taxon>
        <taxon>Fungi</taxon>
        <taxon>Fungi incertae sedis</taxon>
        <taxon>Mucoromycota</taxon>
        <taxon>Mucoromycotina</taxon>
        <taxon>Mucoromycetes</taxon>
        <taxon>Mucorales</taxon>
        <taxon>Syncephalastraceae</taxon>
        <taxon>Syncephalastrum</taxon>
    </lineage>
</organism>
<evidence type="ECO:0000256" key="1">
    <source>
        <dbReference type="ARBA" id="ARBA00004479"/>
    </source>
</evidence>
<dbReference type="PANTHER" id="PTHR13412">
    <property type="entry name" value="T-CELL IMMUNOMODULATORY PROTEIN HOMOLOG"/>
    <property type="match status" value="1"/>
</dbReference>
<dbReference type="Pfam" id="PF13517">
    <property type="entry name" value="FG-GAP_3"/>
    <property type="match status" value="2"/>
</dbReference>
<evidence type="ECO:0000313" key="11">
    <source>
        <dbReference type="EMBL" id="ORZ02282.1"/>
    </source>
</evidence>
<feature type="signal peptide" evidence="9">
    <location>
        <begin position="1"/>
        <end position="22"/>
    </location>
</feature>
<comment type="caution">
    <text evidence="11">The sequence shown here is derived from an EMBL/GenBank/DDBJ whole genome shotgun (WGS) entry which is preliminary data.</text>
</comment>
<evidence type="ECO:0000313" key="12">
    <source>
        <dbReference type="Proteomes" id="UP000242180"/>
    </source>
</evidence>
<evidence type="ECO:0000256" key="5">
    <source>
        <dbReference type="ARBA" id="ARBA00022989"/>
    </source>
</evidence>
<keyword evidence="5 8" id="KW-1133">Transmembrane helix</keyword>
<keyword evidence="7" id="KW-0325">Glycoprotein</keyword>
<dbReference type="InterPro" id="IPR024881">
    <property type="entry name" value="Tip"/>
</dbReference>
<accession>A0A1X2HRS6</accession>
<evidence type="ECO:0000256" key="4">
    <source>
        <dbReference type="ARBA" id="ARBA00022729"/>
    </source>
</evidence>